<reference evidence="2" key="1">
    <citation type="submission" date="2021-01" db="EMBL/GenBank/DDBJ databases">
        <title>Modified the classification status of verrucomicrobia.</title>
        <authorList>
            <person name="Feng X."/>
        </authorList>
    </citation>
    <scope>NUCLEOTIDE SEQUENCE</scope>
    <source>
        <strain evidence="2">KCTC 22041</strain>
    </source>
</reference>
<feature type="transmembrane region" description="Helical" evidence="1">
    <location>
        <begin position="194"/>
        <end position="216"/>
    </location>
</feature>
<evidence type="ECO:0000313" key="2">
    <source>
        <dbReference type="EMBL" id="MBK1882799.1"/>
    </source>
</evidence>
<proteinExistence type="predicted"/>
<evidence type="ECO:0000313" key="3">
    <source>
        <dbReference type="Proteomes" id="UP000603141"/>
    </source>
</evidence>
<keyword evidence="3" id="KW-1185">Reference proteome</keyword>
<dbReference type="RefSeq" id="WP_200270297.1">
    <property type="nucleotide sequence ID" value="NZ_JAENIJ010000014.1"/>
</dbReference>
<dbReference type="Proteomes" id="UP000603141">
    <property type="component" value="Unassembled WGS sequence"/>
</dbReference>
<feature type="transmembrane region" description="Helical" evidence="1">
    <location>
        <begin position="6"/>
        <end position="23"/>
    </location>
</feature>
<dbReference type="EMBL" id="JAENIJ010000014">
    <property type="protein sequence ID" value="MBK1882799.1"/>
    <property type="molecule type" value="Genomic_DNA"/>
</dbReference>
<gene>
    <name evidence="2" type="ORF">JIN85_10260</name>
</gene>
<keyword evidence="1" id="KW-0472">Membrane</keyword>
<comment type="caution">
    <text evidence="2">The sequence shown here is derived from an EMBL/GenBank/DDBJ whole genome shotgun (WGS) entry which is preliminary data.</text>
</comment>
<accession>A0A934VWR9</accession>
<evidence type="ECO:0000256" key="1">
    <source>
        <dbReference type="SAM" id="Phobius"/>
    </source>
</evidence>
<sequence>MPDFAKLIVVALLIYLWESSLWLPRRAVILRRRWFKKSWKVIRPGNLLATPRLGLVFLRPFLPDIGIAPCQSPPLLVDEHGQFLSQNTDETCSAVEVRDWADLHESANSISVCGEKIRISSPRALDRLRQGKMLGESVSTAVLAQWNQALSPTRAKREWQRWRLCFEPLVLMVGLLTIGIFVALPAAYLLLDQFALIGLAAYIWLLMWMIAARLWWISSRVYPKLKSEIRTDAWLCLVVPFHAMRAIEMTAVHAMASTHPAALILSSGDTENRWLAEFSRKLLFPHLQDQSDALRCAALRPLMDRALSQFGKSCADYDIPPTNENDPEANAYCPRCHSLYLLKAATCSDCGGLALRPFNFTPAT</sequence>
<keyword evidence="1" id="KW-1133">Transmembrane helix</keyword>
<protein>
    <submittedName>
        <fullName evidence="2">Uncharacterized protein</fullName>
    </submittedName>
</protein>
<name>A0A934VWR9_9BACT</name>
<organism evidence="2 3">
    <name type="scientific">Luteolibacter pohnpeiensis</name>
    <dbReference type="NCBI Taxonomy" id="454153"/>
    <lineage>
        <taxon>Bacteria</taxon>
        <taxon>Pseudomonadati</taxon>
        <taxon>Verrucomicrobiota</taxon>
        <taxon>Verrucomicrobiia</taxon>
        <taxon>Verrucomicrobiales</taxon>
        <taxon>Verrucomicrobiaceae</taxon>
        <taxon>Luteolibacter</taxon>
    </lineage>
</organism>
<feature type="transmembrane region" description="Helical" evidence="1">
    <location>
        <begin position="164"/>
        <end position="188"/>
    </location>
</feature>
<keyword evidence="1" id="KW-0812">Transmembrane</keyword>
<dbReference type="AlphaFoldDB" id="A0A934VWR9"/>